<dbReference type="RefSeq" id="WP_090217933.1">
    <property type="nucleotide sequence ID" value="NZ_FOYO01000001.1"/>
</dbReference>
<evidence type="ECO:0000259" key="1">
    <source>
        <dbReference type="Pfam" id="PF09361"/>
    </source>
</evidence>
<dbReference type="OrthoDB" id="7865588at2"/>
<gene>
    <name evidence="2" type="ORF">SAMN04488002_2811</name>
</gene>
<organism evidence="2 3">
    <name type="scientific">Litoreibacter janthinus</name>
    <dbReference type="NCBI Taxonomy" id="670154"/>
    <lineage>
        <taxon>Bacteria</taxon>
        <taxon>Pseudomonadati</taxon>
        <taxon>Pseudomonadota</taxon>
        <taxon>Alphaproteobacteria</taxon>
        <taxon>Rhodobacterales</taxon>
        <taxon>Roseobacteraceae</taxon>
        <taxon>Litoreibacter</taxon>
    </lineage>
</organism>
<accession>A0A1I6HCA9</accession>
<proteinExistence type="predicted"/>
<dbReference type="STRING" id="670154.SAMN04488002_2811"/>
<evidence type="ECO:0000313" key="3">
    <source>
        <dbReference type="Proteomes" id="UP000199658"/>
    </source>
</evidence>
<dbReference type="AlphaFoldDB" id="A0A1I6HCA9"/>
<feature type="domain" description="Phasin" evidence="1">
    <location>
        <begin position="25"/>
        <end position="109"/>
    </location>
</feature>
<evidence type="ECO:0000313" key="2">
    <source>
        <dbReference type="EMBL" id="SFR52069.1"/>
    </source>
</evidence>
<dbReference type="EMBL" id="FOYO01000001">
    <property type="protein sequence ID" value="SFR52069.1"/>
    <property type="molecule type" value="Genomic_DNA"/>
</dbReference>
<name>A0A1I6HCA9_9RHOB</name>
<dbReference type="Pfam" id="PF09361">
    <property type="entry name" value="Phasin_2"/>
    <property type="match status" value="1"/>
</dbReference>
<sequence length="118" mass="12849">MTEKTTAKPQNFFGMPSLDALKDVHSAGSTTYAAIGTAWAEALSDMGAEVLGFVAERVKEDVQTQHQLMHAKSLQDIHHIQNEFVQKALDQYSAETGKLVEMSQSAMAKIPGAKLMPD</sequence>
<dbReference type="InterPro" id="IPR018968">
    <property type="entry name" value="Phasin"/>
</dbReference>
<protein>
    <submittedName>
        <fullName evidence="2">Phasin protein</fullName>
    </submittedName>
</protein>
<dbReference type="Proteomes" id="UP000199658">
    <property type="component" value="Unassembled WGS sequence"/>
</dbReference>
<keyword evidence="3" id="KW-1185">Reference proteome</keyword>
<reference evidence="3" key="1">
    <citation type="submission" date="2016-10" db="EMBL/GenBank/DDBJ databases">
        <authorList>
            <person name="Varghese N."/>
            <person name="Submissions S."/>
        </authorList>
    </citation>
    <scope>NUCLEOTIDE SEQUENCE [LARGE SCALE GENOMIC DNA]</scope>
    <source>
        <strain evidence="3">DSM 26921</strain>
    </source>
</reference>